<evidence type="ECO:0000256" key="4">
    <source>
        <dbReference type="PIRNR" id="PIRNR037755"/>
    </source>
</evidence>
<feature type="domain" description="Methyltransferase" evidence="6">
    <location>
        <begin position="154"/>
        <end position="257"/>
    </location>
</feature>
<dbReference type="InterPro" id="IPR029063">
    <property type="entry name" value="SAM-dependent_MTases_sf"/>
</dbReference>
<dbReference type="SUPFAM" id="SSF53335">
    <property type="entry name" value="S-adenosyl-L-methionine-dependent methyltransferases"/>
    <property type="match status" value="1"/>
</dbReference>
<dbReference type="GeneID" id="106815180"/>
<evidence type="ECO:0000256" key="5">
    <source>
        <dbReference type="SAM" id="MobiDB-lite"/>
    </source>
</evidence>
<evidence type="ECO:0000256" key="2">
    <source>
        <dbReference type="ARBA" id="ARBA00022603"/>
    </source>
</evidence>
<dbReference type="PANTHER" id="PTHR22809:SF11">
    <property type="entry name" value="TRNA N(3)-METHYLCYTIDINE METHYLTRANSFERASE METTL2"/>
    <property type="match status" value="1"/>
</dbReference>
<keyword evidence="2 4" id="KW-0489">Methyltransferase</keyword>
<feature type="region of interest" description="Disordered" evidence="5">
    <location>
        <begin position="26"/>
        <end position="58"/>
    </location>
</feature>
<evidence type="ECO:0000259" key="6">
    <source>
        <dbReference type="Pfam" id="PF13649"/>
    </source>
</evidence>
<protein>
    <recommendedName>
        <fullName evidence="4">tRNA N(3)-methylcytidine methyltransferase</fullName>
        <ecNumber evidence="4">2.1.1.-</ecNumber>
    </recommendedName>
</protein>
<dbReference type="Proteomes" id="UP000695022">
    <property type="component" value="Unplaced"/>
</dbReference>
<dbReference type="Gene3D" id="3.40.50.150">
    <property type="entry name" value="Vaccinia Virus protein VP39"/>
    <property type="match status" value="1"/>
</dbReference>
<dbReference type="CDD" id="cd02440">
    <property type="entry name" value="AdoMet_MTases"/>
    <property type="match status" value="1"/>
</dbReference>
<proteinExistence type="inferred from homology"/>
<dbReference type="EC" id="2.1.1.-" evidence="4"/>
<reference evidence="8" key="1">
    <citation type="submission" date="2025-08" db="UniProtKB">
        <authorList>
            <consortium name="RefSeq"/>
        </authorList>
    </citation>
    <scope>IDENTIFICATION</scope>
</reference>
<evidence type="ECO:0000313" key="8">
    <source>
        <dbReference type="RefSeq" id="XP_014675098.1"/>
    </source>
</evidence>
<organism evidence="7 8">
    <name type="scientific">Priapulus caudatus</name>
    <name type="common">Priapulid worm</name>
    <dbReference type="NCBI Taxonomy" id="37621"/>
    <lineage>
        <taxon>Eukaryota</taxon>
        <taxon>Metazoa</taxon>
        <taxon>Ecdysozoa</taxon>
        <taxon>Scalidophora</taxon>
        <taxon>Priapulida</taxon>
        <taxon>Priapulimorpha</taxon>
        <taxon>Priapulimorphida</taxon>
        <taxon>Priapulidae</taxon>
        <taxon>Priapulus</taxon>
    </lineage>
</organism>
<gene>
    <name evidence="8" type="primary">LOC106815180</name>
</gene>
<comment type="function">
    <text evidence="4">S-adenosyl-L-methionine-dependent methyltransferase.</text>
</comment>
<dbReference type="InterPro" id="IPR026113">
    <property type="entry name" value="METTL2/6/8-like"/>
</dbReference>
<keyword evidence="3 4" id="KW-0808">Transferase</keyword>
<dbReference type="PANTHER" id="PTHR22809">
    <property type="entry name" value="METHYLTRANSFERASE-RELATED"/>
    <property type="match status" value="1"/>
</dbReference>
<dbReference type="PIRSF" id="PIRSF037755">
    <property type="entry name" value="Mettl2_prd"/>
    <property type="match status" value="1"/>
</dbReference>
<evidence type="ECO:0000256" key="1">
    <source>
        <dbReference type="ARBA" id="ARBA00009725"/>
    </source>
</evidence>
<comment type="similarity">
    <text evidence="1 4">Belongs to the methyltransferase superfamily. METL family.</text>
</comment>
<sequence length="343" mass="38742">MRGLLRLTAPLPRFLLRPTRATPLTRCASKSNASRPKMASGGDDGEGKRPQFGGRLLTDPRNVFEHNAWDNVVWDEEQEEAARLQVERNSRVSISEEKIEEYERRAAHYWDAFYTVHSNRFFKDRHWLFTEFPELGRDGDDNDDYPGCRATRRILEVGCGAGNTVFPILRADADPALFVYACDFSAAAVSLVRAHADYGAATCHAFVVDVAAGDDPTFPFPDASLDVVACVFVLSAIDPQRAPAAVARLARLLRPGGRLLVRDYGRYDMAQLRFPPGRRIADNFYARGDGTRCYFFSPDDMKALLGGAGLVEESCHVDRRLQVNRGRRLKMYRVWIQCKYRKL</sequence>
<evidence type="ECO:0000256" key="3">
    <source>
        <dbReference type="ARBA" id="ARBA00022679"/>
    </source>
</evidence>
<dbReference type="InterPro" id="IPR041698">
    <property type="entry name" value="Methyltransf_25"/>
</dbReference>
<evidence type="ECO:0000313" key="7">
    <source>
        <dbReference type="Proteomes" id="UP000695022"/>
    </source>
</evidence>
<keyword evidence="7" id="KW-1185">Reference proteome</keyword>
<name>A0ABM1ESC7_PRICU</name>
<dbReference type="Pfam" id="PF13649">
    <property type="entry name" value="Methyltransf_25"/>
    <property type="match status" value="1"/>
</dbReference>
<accession>A0ABM1ESC7</accession>
<dbReference type="RefSeq" id="XP_014675098.1">
    <property type="nucleotide sequence ID" value="XM_014819612.1"/>
</dbReference>